<accession>A0A2M4C958</accession>
<proteinExistence type="predicted"/>
<name>A0A2M4C958_9DIPT</name>
<evidence type="ECO:0000313" key="1">
    <source>
        <dbReference type="EMBL" id="MBW61799.1"/>
    </source>
</evidence>
<organism evidence="1">
    <name type="scientific">Anopheles marajoara</name>
    <dbReference type="NCBI Taxonomy" id="58244"/>
    <lineage>
        <taxon>Eukaryota</taxon>
        <taxon>Metazoa</taxon>
        <taxon>Ecdysozoa</taxon>
        <taxon>Arthropoda</taxon>
        <taxon>Hexapoda</taxon>
        <taxon>Insecta</taxon>
        <taxon>Pterygota</taxon>
        <taxon>Neoptera</taxon>
        <taxon>Endopterygota</taxon>
        <taxon>Diptera</taxon>
        <taxon>Nematocera</taxon>
        <taxon>Culicoidea</taxon>
        <taxon>Culicidae</taxon>
        <taxon>Anophelinae</taxon>
        <taxon>Anopheles</taxon>
    </lineage>
</organism>
<sequence length="97" mass="11094">MYVCLCMCVFHVCRLYECVQLMRSNRYWECDFAVSEFASYLSLSVGCPKALSILLYPEALAFGLAVGAIECRCCCLRSLVFQRLGKMSKRPPGWECR</sequence>
<dbReference type="EMBL" id="GGFJ01012658">
    <property type="protein sequence ID" value="MBW61799.1"/>
    <property type="molecule type" value="Transcribed_RNA"/>
</dbReference>
<protein>
    <submittedName>
        <fullName evidence="1">Putative secreted protein</fullName>
    </submittedName>
</protein>
<dbReference type="AlphaFoldDB" id="A0A2M4C958"/>
<reference evidence="1" key="1">
    <citation type="submission" date="2018-01" db="EMBL/GenBank/DDBJ databases">
        <title>An insight into the sialome of Amazonian anophelines.</title>
        <authorList>
            <person name="Ribeiro J.M."/>
            <person name="Scarpassa V."/>
            <person name="Calvo E."/>
        </authorList>
    </citation>
    <scope>NUCLEOTIDE SEQUENCE</scope>
    <source>
        <tissue evidence="1">Salivary glands</tissue>
    </source>
</reference>